<dbReference type="GO" id="GO:0008611">
    <property type="term" value="P:ether lipid biosynthetic process"/>
    <property type="evidence" value="ECO:0007669"/>
    <property type="project" value="UniProtKB-UniPathway"/>
</dbReference>
<comment type="similarity">
    <text evidence="2 7">Belongs to the FAD-binding oxidoreductase/transferase type 4 family.</text>
</comment>
<dbReference type="InterPro" id="IPR036318">
    <property type="entry name" value="FAD-bd_PCMH-like_sf"/>
</dbReference>
<comment type="pathway">
    <text evidence="7">Glycerolipid metabolism; ether lipid biosynthesis.</text>
</comment>
<dbReference type="Pfam" id="PF01565">
    <property type="entry name" value="FAD_binding_4"/>
    <property type="match status" value="1"/>
</dbReference>
<evidence type="ECO:0000256" key="8">
    <source>
        <dbReference type="SAM" id="MobiDB-lite"/>
    </source>
</evidence>
<proteinExistence type="inferred from homology"/>
<reference evidence="10" key="2">
    <citation type="submission" date="2017-10" db="EMBL/GenBank/DDBJ databases">
        <title>Ladona fulva Genome sequencing and assembly.</title>
        <authorList>
            <person name="Murali S."/>
            <person name="Richards S."/>
            <person name="Bandaranaike D."/>
            <person name="Bellair M."/>
            <person name="Blankenburg K."/>
            <person name="Chao H."/>
            <person name="Dinh H."/>
            <person name="Doddapaneni H."/>
            <person name="Dugan-Rocha S."/>
            <person name="Elkadiri S."/>
            <person name="Gnanaolivu R."/>
            <person name="Hernandez B."/>
            <person name="Skinner E."/>
            <person name="Javaid M."/>
            <person name="Lee S."/>
            <person name="Li M."/>
            <person name="Ming W."/>
            <person name="Munidasa M."/>
            <person name="Muniz J."/>
            <person name="Nguyen L."/>
            <person name="Hughes D."/>
            <person name="Osuji N."/>
            <person name="Pu L.-L."/>
            <person name="Puazo M."/>
            <person name="Qu C."/>
            <person name="Quiroz J."/>
            <person name="Raj R."/>
            <person name="Weissenberger G."/>
            <person name="Xin Y."/>
            <person name="Zou X."/>
            <person name="Han Y."/>
            <person name="Worley K."/>
            <person name="Muzny D."/>
            <person name="Gibbs R."/>
        </authorList>
    </citation>
    <scope>NUCLEOTIDE SEQUENCE</scope>
    <source>
        <strain evidence="10">Sampled in the wild</strain>
    </source>
</reference>
<comment type="cofactor">
    <cofactor evidence="6 7">
        <name>FAD</name>
        <dbReference type="ChEBI" id="CHEBI:57692"/>
    </cofactor>
</comment>
<comment type="caution">
    <text evidence="10">The sequence shown here is derived from an EMBL/GenBank/DDBJ whole genome shotgun (WGS) entry which is preliminary data.</text>
</comment>
<dbReference type="InterPro" id="IPR016169">
    <property type="entry name" value="FAD-bd_PCMH_sub2"/>
</dbReference>
<dbReference type="Proteomes" id="UP000792457">
    <property type="component" value="Unassembled WGS sequence"/>
</dbReference>
<dbReference type="InterPro" id="IPR016166">
    <property type="entry name" value="FAD-bd_PCMH"/>
</dbReference>
<dbReference type="PANTHER" id="PTHR46568">
    <property type="entry name" value="ALKYLDIHYDROXYACETONEPHOSPHATE SYNTHASE, PEROXISOMAL"/>
    <property type="match status" value="1"/>
</dbReference>
<dbReference type="Gene3D" id="3.30.465.10">
    <property type="match status" value="1"/>
</dbReference>
<keyword evidence="7" id="KW-0444">Lipid biosynthesis</keyword>
<comment type="subcellular location">
    <subcellularLocation>
        <location evidence="1 7">Peroxisome</location>
    </subcellularLocation>
</comment>
<dbReference type="PANTHER" id="PTHR46568:SF1">
    <property type="entry name" value="ALKYLDIHYDROXYACETONEPHOSPHATE SYNTHASE, PEROXISOMAL"/>
    <property type="match status" value="1"/>
</dbReference>
<feature type="binding site" evidence="6">
    <location>
        <begin position="301"/>
        <end position="307"/>
    </location>
    <ligand>
        <name>FAD</name>
        <dbReference type="ChEBI" id="CHEBI:57692"/>
    </ligand>
</feature>
<keyword evidence="11" id="KW-1185">Reference proteome</keyword>
<gene>
    <name evidence="10" type="ORF">J437_LFUL018152</name>
</gene>
<evidence type="ECO:0000256" key="4">
    <source>
        <dbReference type="ARBA" id="ARBA00023140"/>
    </source>
</evidence>
<dbReference type="SUPFAM" id="SSF56176">
    <property type="entry name" value="FAD-binding/transporter-associated domain-like"/>
    <property type="match status" value="1"/>
</dbReference>
<evidence type="ECO:0000256" key="3">
    <source>
        <dbReference type="ARBA" id="ARBA00011738"/>
    </source>
</evidence>
<evidence type="ECO:0000256" key="1">
    <source>
        <dbReference type="ARBA" id="ARBA00004275"/>
    </source>
</evidence>
<evidence type="ECO:0000256" key="6">
    <source>
        <dbReference type="PIRSR" id="PIRSR625650-3"/>
    </source>
</evidence>
<comment type="subunit">
    <text evidence="3 7">Homodimer.</text>
</comment>
<dbReference type="EMBL" id="KZ309409">
    <property type="protein sequence ID" value="KAG8238659.1"/>
    <property type="molecule type" value="Genomic_DNA"/>
</dbReference>
<keyword evidence="7" id="KW-0443">Lipid metabolism</keyword>
<dbReference type="OrthoDB" id="7786253at2759"/>
<comment type="catalytic activity">
    <reaction evidence="7">
        <text>a long chain fatty alcohol + a 1-acylglycerone 3-phosphate = a 1-O-alkylglycerone 3-phosphate + a long-chain fatty acid + H(+)</text>
        <dbReference type="Rhea" id="RHEA:36171"/>
        <dbReference type="ChEBI" id="CHEBI:15378"/>
        <dbReference type="ChEBI" id="CHEBI:17135"/>
        <dbReference type="ChEBI" id="CHEBI:57534"/>
        <dbReference type="ChEBI" id="CHEBI:57560"/>
        <dbReference type="ChEBI" id="CHEBI:73315"/>
        <dbReference type="EC" id="2.5.1.26"/>
    </reaction>
</comment>
<keyword evidence="6 7" id="KW-0274">FAD</keyword>
<evidence type="ECO:0000256" key="5">
    <source>
        <dbReference type="ARBA" id="ARBA00031574"/>
    </source>
</evidence>
<evidence type="ECO:0000256" key="2">
    <source>
        <dbReference type="ARBA" id="ARBA00008000"/>
    </source>
</evidence>
<organism evidence="10 11">
    <name type="scientific">Ladona fulva</name>
    <name type="common">Scarce chaser dragonfly</name>
    <name type="synonym">Libellula fulva</name>
    <dbReference type="NCBI Taxonomy" id="123851"/>
    <lineage>
        <taxon>Eukaryota</taxon>
        <taxon>Metazoa</taxon>
        <taxon>Ecdysozoa</taxon>
        <taxon>Arthropoda</taxon>
        <taxon>Hexapoda</taxon>
        <taxon>Insecta</taxon>
        <taxon>Pterygota</taxon>
        <taxon>Palaeoptera</taxon>
        <taxon>Odonata</taxon>
        <taxon>Epiprocta</taxon>
        <taxon>Anisoptera</taxon>
        <taxon>Libelluloidea</taxon>
        <taxon>Libellulidae</taxon>
        <taxon>Ladona</taxon>
    </lineage>
</organism>
<feature type="binding site" evidence="6">
    <location>
        <begin position="249"/>
        <end position="252"/>
    </location>
    <ligand>
        <name>FAD</name>
        <dbReference type="ChEBI" id="CHEBI:57692"/>
    </ligand>
</feature>
<reference evidence="10" key="1">
    <citation type="submission" date="2013-04" db="EMBL/GenBank/DDBJ databases">
        <authorList>
            <person name="Qu J."/>
            <person name="Murali S.C."/>
            <person name="Bandaranaike D."/>
            <person name="Bellair M."/>
            <person name="Blankenburg K."/>
            <person name="Chao H."/>
            <person name="Dinh H."/>
            <person name="Doddapaneni H."/>
            <person name="Downs B."/>
            <person name="Dugan-Rocha S."/>
            <person name="Elkadiri S."/>
            <person name="Gnanaolivu R.D."/>
            <person name="Hernandez B."/>
            <person name="Javaid M."/>
            <person name="Jayaseelan J.C."/>
            <person name="Lee S."/>
            <person name="Li M."/>
            <person name="Ming W."/>
            <person name="Munidasa M."/>
            <person name="Muniz J."/>
            <person name="Nguyen L."/>
            <person name="Ongeri F."/>
            <person name="Osuji N."/>
            <person name="Pu L.-L."/>
            <person name="Puazo M."/>
            <person name="Qu C."/>
            <person name="Quiroz J."/>
            <person name="Raj R."/>
            <person name="Weissenberger G."/>
            <person name="Xin Y."/>
            <person name="Zou X."/>
            <person name="Han Y."/>
            <person name="Richards S."/>
            <person name="Worley K."/>
            <person name="Muzny D."/>
            <person name="Gibbs R."/>
        </authorList>
    </citation>
    <scope>NUCLEOTIDE SEQUENCE</scope>
    <source>
        <strain evidence="10">Sampled in the wild</strain>
    </source>
</reference>
<dbReference type="EC" id="2.5.1.26" evidence="7"/>
<keyword evidence="7" id="KW-0808">Transferase</keyword>
<dbReference type="GO" id="GO:0071949">
    <property type="term" value="F:FAD binding"/>
    <property type="evidence" value="ECO:0007669"/>
    <property type="project" value="InterPro"/>
</dbReference>
<name>A0A8K0KNQ2_LADFU</name>
<dbReference type="PROSITE" id="PS51387">
    <property type="entry name" value="FAD_PCMH"/>
    <property type="match status" value="1"/>
</dbReference>
<evidence type="ECO:0000313" key="11">
    <source>
        <dbReference type="Proteomes" id="UP000792457"/>
    </source>
</evidence>
<accession>A0A8K0KNQ2</accession>
<protein>
    <recommendedName>
        <fullName evidence="5 7">Alkylglycerone-phosphate synthase</fullName>
        <shortName evidence="7">Alkyl-DHAP synthase</shortName>
        <ecNumber evidence="7">2.5.1.26</ecNumber>
    </recommendedName>
</protein>
<evidence type="ECO:0000313" key="10">
    <source>
        <dbReference type="EMBL" id="KAG8238659.1"/>
    </source>
</evidence>
<dbReference type="UniPathway" id="UPA00781"/>
<dbReference type="InterPro" id="IPR016167">
    <property type="entry name" value="FAD-bd_PCMH_sub1"/>
</dbReference>
<feature type="domain" description="FAD-binding PCMH-type" evidence="9">
    <location>
        <begin position="115"/>
        <end position="317"/>
    </location>
</feature>
<keyword evidence="4 7" id="KW-0576">Peroxisome</keyword>
<dbReference type="Gene3D" id="3.30.43.10">
    <property type="entry name" value="Uridine Diphospho-n-acetylenolpyruvylglucosamine Reductase, domain 2"/>
    <property type="match status" value="1"/>
</dbReference>
<keyword evidence="7" id="KW-0285">Flavoprotein</keyword>
<dbReference type="InterPro" id="IPR025650">
    <property type="entry name" value="Alkyl-DHAP_Synthase"/>
</dbReference>
<dbReference type="AlphaFoldDB" id="A0A8K0KNQ2"/>
<evidence type="ECO:0000259" key="9">
    <source>
        <dbReference type="PROSITE" id="PS51387"/>
    </source>
</evidence>
<feature type="region of interest" description="Disordered" evidence="8">
    <location>
        <begin position="1"/>
        <end position="29"/>
    </location>
</feature>
<sequence length="418" mass="46331">MDREVAGHENGRRKRKGRGISNAEEIPGEHNQTSQYFSPLFLLGFTNSAYFTNLDAEFLDEIHFLGIHYSLEGEDRLVRAHGQTLHEVALLRGVPWCVRGLSGASREDGSPLSAFPRIPDLVLWPEKHDHVVHVVEAAQRHDVVLIPFGGGTNVTMAVVCSPEEPRMIVSLDTSQMGLVQGYVSIMKQNHILWIDEDSLMACVESGIIGQDLERELNSKGLTTGHEPDSYEFSSNLSQKQNGLGGWVATRASGMKKNVYGNIEDILVHVKMVTPTGVLQRNCRVPRISCGPDMNHLILGSEGTLGVITEVILKVRPLPETKECGSIIFKDLETGINFLWEVARQVIPYKLVLSHVLLSFPYSLPYTTLVDYLSSTSSFPNFSDPTYLIFGISCHLFPPTSSLFLSHILHSFIGPVLSI</sequence>
<evidence type="ECO:0000256" key="7">
    <source>
        <dbReference type="RuleBase" id="RU363113"/>
    </source>
</evidence>
<dbReference type="GO" id="GO:0008609">
    <property type="term" value="F:alkylglycerone-phosphate synthase activity"/>
    <property type="evidence" value="ECO:0007669"/>
    <property type="project" value="UniProtKB-EC"/>
</dbReference>
<dbReference type="InterPro" id="IPR006094">
    <property type="entry name" value="Oxid_FAD_bind_N"/>
</dbReference>
<comment type="function">
    <text evidence="7">Catalyzes the exchange of an acyl for a long-chain alkyl group and the formation of the ether bond in the biosynthesis of ether phospholipids.</text>
</comment>
<feature type="compositionally biased region" description="Basic and acidic residues" evidence="8">
    <location>
        <begin position="1"/>
        <end position="10"/>
    </location>
</feature>
<dbReference type="GO" id="GO:0005777">
    <property type="term" value="C:peroxisome"/>
    <property type="evidence" value="ECO:0007669"/>
    <property type="project" value="UniProtKB-SubCell"/>
</dbReference>